<reference evidence="2" key="3">
    <citation type="submission" date="2022-06" db="UniProtKB">
        <authorList>
            <consortium name="EnsemblPlants"/>
        </authorList>
    </citation>
    <scope>IDENTIFICATION</scope>
</reference>
<dbReference type="Proteomes" id="UP000015106">
    <property type="component" value="Chromosome 3"/>
</dbReference>
<feature type="region of interest" description="Disordered" evidence="1">
    <location>
        <begin position="18"/>
        <end position="68"/>
    </location>
</feature>
<proteinExistence type="predicted"/>
<dbReference type="Gramene" id="TuG1812G0300000447.01.T01">
    <property type="protein sequence ID" value="TuG1812G0300000447.01.T01.cds459113"/>
    <property type="gene ID" value="TuG1812G0300000447.01"/>
</dbReference>
<evidence type="ECO:0000313" key="2">
    <source>
        <dbReference type="EnsemblPlants" id="TuG1812G0300000447.01.T01.cds459113"/>
    </source>
</evidence>
<name>A0A8R7PMF3_TRIUA</name>
<sequence length="93" mass="9833">KLSYLLCRASGQLRTGRLSSVNPTAEGVDDGELAAATTSGTGREPTSYATDSAAPRRRAGAAAAARRRTSLPPTRYTMTTSTSSRWWLQRGSG</sequence>
<dbReference type="EnsemblPlants" id="TuG1812G0300000447.01.T01">
    <property type="protein sequence ID" value="TuG1812G0300000447.01.T01.cds459113"/>
    <property type="gene ID" value="TuG1812G0300000447.01"/>
</dbReference>
<reference evidence="2" key="2">
    <citation type="submission" date="2018-03" db="EMBL/GenBank/DDBJ databases">
        <title>The Triticum urartu genome reveals the dynamic nature of wheat genome evolution.</title>
        <authorList>
            <person name="Ling H."/>
            <person name="Ma B."/>
            <person name="Shi X."/>
            <person name="Liu H."/>
            <person name="Dong L."/>
            <person name="Sun H."/>
            <person name="Cao Y."/>
            <person name="Gao Q."/>
            <person name="Zheng S."/>
            <person name="Li Y."/>
            <person name="Yu Y."/>
            <person name="Du H."/>
            <person name="Qi M."/>
            <person name="Li Y."/>
            <person name="Yu H."/>
            <person name="Cui Y."/>
            <person name="Wang N."/>
            <person name="Chen C."/>
            <person name="Wu H."/>
            <person name="Zhao Y."/>
            <person name="Zhang J."/>
            <person name="Li Y."/>
            <person name="Zhou W."/>
            <person name="Zhang B."/>
            <person name="Hu W."/>
            <person name="Eijk M."/>
            <person name="Tang J."/>
            <person name="Witsenboer H."/>
            <person name="Zhao S."/>
            <person name="Li Z."/>
            <person name="Zhang A."/>
            <person name="Wang D."/>
            <person name="Liang C."/>
        </authorList>
    </citation>
    <scope>NUCLEOTIDE SEQUENCE [LARGE SCALE GENOMIC DNA]</scope>
    <source>
        <strain evidence="2">cv. G1812</strain>
    </source>
</reference>
<dbReference type="AlphaFoldDB" id="A0A8R7PMF3"/>
<evidence type="ECO:0000256" key="1">
    <source>
        <dbReference type="SAM" id="MobiDB-lite"/>
    </source>
</evidence>
<evidence type="ECO:0000313" key="3">
    <source>
        <dbReference type="Proteomes" id="UP000015106"/>
    </source>
</evidence>
<feature type="compositionally biased region" description="Basic residues" evidence="1">
    <location>
        <begin position="55"/>
        <end position="68"/>
    </location>
</feature>
<accession>A0A8R7PMF3</accession>
<reference evidence="3" key="1">
    <citation type="journal article" date="2013" name="Nature">
        <title>Draft genome of the wheat A-genome progenitor Triticum urartu.</title>
        <authorList>
            <person name="Ling H.Q."/>
            <person name="Zhao S."/>
            <person name="Liu D."/>
            <person name="Wang J."/>
            <person name="Sun H."/>
            <person name="Zhang C."/>
            <person name="Fan H."/>
            <person name="Li D."/>
            <person name="Dong L."/>
            <person name="Tao Y."/>
            <person name="Gao C."/>
            <person name="Wu H."/>
            <person name="Li Y."/>
            <person name="Cui Y."/>
            <person name="Guo X."/>
            <person name="Zheng S."/>
            <person name="Wang B."/>
            <person name="Yu K."/>
            <person name="Liang Q."/>
            <person name="Yang W."/>
            <person name="Lou X."/>
            <person name="Chen J."/>
            <person name="Feng M."/>
            <person name="Jian J."/>
            <person name="Zhang X."/>
            <person name="Luo G."/>
            <person name="Jiang Y."/>
            <person name="Liu J."/>
            <person name="Wang Z."/>
            <person name="Sha Y."/>
            <person name="Zhang B."/>
            <person name="Wu H."/>
            <person name="Tang D."/>
            <person name="Shen Q."/>
            <person name="Xue P."/>
            <person name="Zou S."/>
            <person name="Wang X."/>
            <person name="Liu X."/>
            <person name="Wang F."/>
            <person name="Yang Y."/>
            <person name="An X."/>
            <person name="Dong Z."/>
            <person name="Zhang K."/>
            <person name="Zhang X."/>
            <person name="Luo M.C."/>
            <person name="Dvorak J."/>
            <person name="Tong Y."/>
            <person name="Wang J."/>
            <person name="Yang H."/>
            <person name="Li Z."/>
            <person name="Wang D."/>
            <person name="Zhang A."/>
            <person name="Wang J."/>
        </authorList>
    </citation>
    <scope>NUCLEOTIDE SEQUENCE</scope>
    <source>
        <strain evidence="3">cv. G1812</strain>
    </source>
</reference>
<organism evidence="2 3">
    <name type="scientific">Triticum urartu</name>
    <name type="common">Red wild einkorn</name>
    <name type="synonym">Crithodium urartu</name>
    <dbReference type="NCBI Taxonomy" id="4572"/>
    <lineage>
        <taxon>Eukaryota</taxon>
        <taxon>Viridiplantae</taxon>
        <taxon>Streptophyta</taxon>
        <taxon>Embryophyta</taxon>
        <taxon>Tracheophyta</taxon>
        <taxon>Spermatophyta</taxon>
        <taxon>Magnoliopsida</taxon>
        <taxon>Liliopsida</taxon>
        <taxon>Poales</taxon>
        <taxon>Poaceae</taxon>
        <taxon>BOP clade</taxon>
        <taxon>Pooideae</taxon>
        <taxon>Triticodae</taxon>
        <taxon>Triticeae</taxon>
        <taxon>Triticinae</taxon>
        <taxon>Triticum</taxon>
    </lineage>
</organism>
<protein>
    <submittedName>
        <fullName evidence="2">Uncharacterized protein</fullName>
    </submittedName>
</protein>
<keyword evidence="3" id="KW-1185">Reference proteome</keyword>